<evidence type="ECO:0000256" key="1">
    <source>
        <dbReference type="SAM" id="Phobius"/>
    </source>
</evidence>
<organism evidence="2 3">
    <name type="scientific">Haemonchus placei</name>
    <name type="common">Barber's pole worm</name>
    <dbReference type="NCBI Taxonomy" id="6290"/>
    <lineage>
        <taxon>Eukaryota</taxon>
        <taxon>Metazoa</taxon>
        <taxon>Ecdysozoa</taxon>
        <taxon>Nematoda</taxon>
        <taxon>Chromadorea</taxon>
        <taxon>Rhabditida</taxon>
        <taxon>Rhabditina</taxon>
        <taxon>Rhabditomorpha</taxon>
        <taxon>Strongyloidea</taxon>
        <taxon>Trichostrongylidae</taxon>
        <taxon>Haemonchus</taxon>
    </lineage>
</organism>
<evidence type="ECO:0000313" key="2">
    <source>
        <dbReference type="EMBL" id="VDO56464.1"/>
    </source>
</evidence>
<proteinExistence type="predicted"/>
<accession>A0A3P7XBJ2</accession>
<gene>
    <name evidence="2" type="ORF">HPLM_LOCUS15397</name>
</gene>
<sequence>MSDFILVGGIINHVALCCSSESLLCIANPSVLEKQLFPFILGQISNNQLIFQIICPMLLMNLPLSLMYFMFFTGLESPVFLNYFSGVAMALYPLVTPIITILFVKDYRRQCLVTLHVIDKPTASVLPVTTTFKTMSTAINSFTKHSK</sequence>
<feature type="transmembrane region" description="Helical" evidence="1">
    <location>
        <begin position="49"/>
        <end position="71"/>
    </location>
</feature>
<reference evidence="2 3" key="1">
    <citation type="submission" date="2018-11" db="EMBL/GenBank/DDBJ databases">
        <authorList>
            <consortium name="Pathogen Informatics"/>
        </authorList>
    </citation>
    <scope>NUCLEOTIDE SEQUENCE [LARGE SCALE GENOMIC DNA]</scope>
    <source>
        <strain evidence="2 3">MHpl1</strain>
    </source>
</reference>
<dbReference type="Pfam" id="PF10326">
    <property type="entry name" value="7TM_GPCR_Str"/>
    <property type="match status" value="1"/>
</dbReference>
<dbReference type="EMBL" id="UZAF01018966">
    <property type="protein sequence ID" value="VDO56464.1"/>
    <property type="molecule type" value="Genomic_DNA"/>
</dbReference>
<dbReference type="AlphaFoldDB" id="A0A3P7XBJ2"/>
<keyword evidence="1" id="KW-1133">Transmembrane helix</keyword>
<feature type="transmembrane region" description="Helical" evidence="1">
    <location>
        <begin position="83"/>
        <end position="104"/>
    </location>
</feature>
<keyword evidence="3" id="KW-1185">Reference proteome</keyword>
<name>A0A3P7XBJ2_HAEPC</name>
<keyword evidence="1" id="KW-0812">Transmembrane</keyword>
<dbReference type="Proteomes" id="UP000268014">
    <property type="component" value="Unassembled WGS sequence"/>
</dbReference>
<dbReference type="InterPro" id="IPR019428">
    <property type="entry name" value="7TM_GPCR_serpentine_rcpt_Str"/>
</dbReference>
<keyword evidence="1" id="KW-0472">Membrane</keyword>
<protein>
    <submittedName>
        <fullName evidence="2">Uncharacterized protein</fullName>
    </submittedName>
</protein>
<evidence type="ECO:0000313" key="3">
    <source>
        <dbReference type="Proteomes" id="UP000268014"/>
    </source>
</evidence>